<dbReference type="AlphaFoldDB" id="A0A8J3DN73"/>
<feature type="coiled-coil region" evidence="1">
    <location>
        <begin position="56"/>
        <end position="101"/>
    </location>
</feature>
<reference evidence="4" key="2">
    <citation type="submission" date="2020-09" db="EMBL/GenBank/DDBJ databases">
        <authorList>
            <person name="Sun Q."/>
            <person name="Kim S."/>
        </authorList>
    </citation>
    <scope>NUCLEOTIDE SEQUENCE</scope>
    <source>
        <strain evidence="4">KCTC 42249</strain>
    </source>
</reference>
<gene>
    <name evidence="4" type="ORF">GCM10016234_08900</name>
</gene>
<protein>
    <recommendedName>
        <fullName evidence="6">DUF4398 domain-containing protein</fullName>
    </recommendedName>
</protein>
<name>A0A8J3DN73_9HYPH</name>
<feature type="signal peptide" evidence="3">
    <location>
        <begin position="1"/>
        <end position="24"/>
    </location>
</feature>
<organism evidence="4 5">
    <name type="scientific">Tianweitania populi</name>
    <dbReference type="NCBI Taxonomy" id="1607949"/>
    <lineage>
        <taxon>Bacteria</taxon>
        <taxon>Pseudomonadati</taxon>
        <taxon>Pseudomonadota</taxon>
        <taxon>Alphaproteobacteria</taxon>
        <taxon>Hyphomicrobiales</taxon>
        <taxon>Phyllobacteriaceae</taxon>
        <taxon>Tianweitania</taxon>
    </lineage>
</organism>
<dbReference type="PROSITE" id="PS51257">
    <property type="entry name" value="PROKAR_LIPOPROTEIN"/>
    <property type="match status" value="1"/>
</dbReference>
<feature type="region of interest" description="Disordered" evidence="2">
    <location>
        <begin position="119"/>
        <end position="139"/>
    </location>
</feature>
<evidence type="ECO:0008006" key="6">
    <source>
        <dbReference type="Google" id="ProtNLM"/>
    </source>
</evidence>
<sequence>MNKLILTTATALSLFLVGCSDDQAAEAIPPASEAPAEPSKTQQALDRLKEAADLAGDAAREEAVKLRKQAQDALENSGPLLDQARDMANQLRGRLDTYADQAAKDLGAAGQDLERRIREATGTPVPPTSQPEAVLSPRDKLNADTRAAATPRPGGAAPDYVGVWAQSPAACAKIDQPDATNFAVITPTTIRREASVCNMADPSLVDGRATVQASCFADGKEIEEEIRLALPSPETLRIATAASSDSAALTRCHLPD</sequence>
<dbReference type="RefSeq" id="WP_189501970.1">
    <property type="nucleotide sequence ID" value="NZ_BMZQ01000001.1"/>
</dbReference>
<dbReference type="Proteomes" id="UP000630142">
    <property type="component" value="Unassembled WGS sequence"/>
</dbReference>
<keyword evidence="3" id="KW-0732">Signal</keyword>
<evidence type="ECO:0000313" key="5">
    <source>
        <dbReference type="Proteomes" id="UP000630142"/>
    </source>
</evidence>
<evidence type="ECO:0000313" key="4">
    <source>
        <dbReference type="EMBL" id="GHD08872.1"/>
    </source>
</evidence>
<dbReference type="EMBL" id="BMZQ01000001">
    <property type="protein sequence ID" value="GHD08872.1"/>
    <property type="molecule type" value="Genomic_DNA"/>
</dbReference>
<evidence type="ECO:0000256" key="3">
    <source>
        <dbReference type="SAM" id="SignalP"/>
    </source>
</evidence>
<comment type="caution">
    <text evidence="4">The sequence shown here is derived from an EMBL/GenBank/DDBJ whole genome shotgun (WGS) entry which is preliminary data.</text>
</comment>
<reference evidence="4" key="1">
    <citation type="journal article" date="2014" name="Int. J. Syst. Evol. Microbiol.">
        <title>Complete genome sequence of Corynebacterium casei LMG S-19264T (=DSM 44701T), isolated from a smear-ripened cheese.</title>
        <authorList>
            <consortium name="US DOE Joint Genome Institute (JGI-PGF)"/>
            <person name="Walter F."/>
            <person name="Albersmeier A."/>
            <person name="Kalinowski J."/>
            <person name="Ruckert C."/>
        </authorList>
    </citation>
    <scope>NUCLEOTIDE SEQUENCE</scope>
    <source>
        <strain evidence="4">KCTC 42249</strain>
    </source>
</reference>
<evidence type="ECO:0000256" key="2">
    <source>
        <dbReference type="SAM" id="MobiDB-lite"/>
    </source>
</evidence>
<feature type="chain" id="PRO_5035298576" description="DUF4398 domain-containing protein" evidence="3">
    <location>
        <begin position="25"/>
        <end position="256"/>
    </location>
</feature>
<accession>A0A8J3DN73</accession>
<evidence type="ECO:0000256" key="1">
    <source>
        <dbReference type="SAM" id="Coils"/>
    </source>
</evidence>
<proteinExistence type="predicted"/>
<keyword evidence="5" id="KW-1185">Reference proteome</keyword>
<keyword evidence="1" id="KW-0175">Coiled coil</keyword>